<evidence type="ECO:0000256" key="13">
    <source>
        <dbReference type="ARBA" id="ARBA00023136"/>
    </source>
</evidence>
<evidence type="ECO:0000256" key="6">
    <source>
        <dbReference type="ARBA" id="ARBA00022692"/>
    </source>
</evidence>
<evidence type="ECO:0000256" key="5">
    <source>
        <dbReference type="ARBA" id="ARBA00022617"/>
    </source>
</evidence>
<evidence type="ECO:0000256" key="17">
    <source>
        <dbReference type="SAM" id="Phobius"/>
    </source>
</evidence>
<dbReference type="GO" id="GO:0020037">
    <property type="term" value="F:heme binding"/>
    <property type="evidence" value="ECO:0007669"/>
    <property type="project" value="TreeGrafter"/>
</dbReference>
<comment type="caution">
    <text evidence="19">The sequence shown here is derived from an EMBL/GenBank/DDBJ whole genome shotgun (WGS) entry which is preliminary data.</text>
</comment>
<dbReference type="GO" id="GO:0019645">
    <property type="term" value="P:anaerobic electron transport chain"/>
    <property type="evidence" value="ECO:0007669"/>
    <property type="project" value="UniProtKB-ARBA"/>
</dbReference>
<keyword evidence="12" id="KW-0534">Nitrate assimilation</keyword>
<dbReference type="GO" id="GO:0046872">
    <property type="term" value="F:metal ion binding"/>
    <property type="evidence" value="ECO:0007669"/>
    <property type="project" value="UniProtKB-KW"/>
</dbReference>
<evidence type="ECO:0000259" key="18">
    <source>
        <dbReference type="Pfam" id="PF02665"/>
    </source>
</evidence>
<dbReference type="SUPFAM" id="SSF103501">
    <property type="entry name" value="Respiratory nitrate reductase 1 gamma chain"/>
    <property type="match status" value="1"/>
</dbReference>
<dbReference type="InterPro" id="IPR036197">
    <property type="entry name" value="NarG-like_sf"/>
</dbReference>
<organism evidence="19 20">
    <name type="scientific">Arsukibacterium ikkense</name>
    <dbReference type="NCBI Taxonomy" id="336831"/>
    <lineage>
        <taxon>Bacteria</taxon>
        <taxon>Pseudomonadati</taxon>
        <taxon>Pseudomonadota</taxon>
        <taxon>Gammaproteobacteria</taxon>
        <taxon>Chromatiales</taxon>
        <taxon>Chromatiaceae</taxon>
        <taxon>Arsukibacterium</taxon>
    </lineage>
</organism>
<dbReference type="NCBIfam" id="TIGR00351">
    <property type="entry name" value="narI"/>
    <property type="match status" value="1"/>
</dbReference>
<name>A0A0M2V827_9GAMM</name>
<comment type="subunit">
    <text evidence="15">Dimer of heterotrimers each composed of an alpha, a beta and a gamma chain. Alpha and beta are catalytic chains; gamma chains are involved in binding the enzyme complex to the cytoplasmic membrane.</text>
</comment>
<evidence type="ECO:0000256" key="11">
    <source>
        <dbReference type="ARBA" id="ARBA00023004"/>
    </source>
</evidence>
<dbReference type="RefSeq" id="WP_046556007.1">
    <property type="nucleotide sequence ID" value="NZ_LAHO01000002.1"/>
</dbReference>
<feature type="transmembrane region" description="Helical" evidence="17">
    <location>
        <begin position="89"/>
        <end position="111"/>
    </location>
</feature>
<evidence type="ECO:0000256" key="1">
    <source>
        <dbReference type="ARBA" id="ARBA00004651"/>
    </source>
</evidence>
<dbReference type="GO" id="GO:0005886">
    <property type="term" value="C:plasma membrane"/>
    <property type="evidence" value="ECO:0007669"/>
    <property type="project" value="UniProtKB-SubCell"/>
</dbReference>
<protein>
    <recommendedName>
        <fullName evidence="2">nitrate reductase (quinone)</fullName>
        <ecNumber evidence="2">1.7.5.1</ecNumber>
    </recommendedName>
</protein>
<feature type="binding site" description="axial binding residue" evidence="16">
    <location>
        <position position="189"/>
    </location>
    <ligand>
        <name>heme b</name>
        <dbReference type="ChEBI" id="CHEBI:60344"/>
        <label>1</label>
    </ligand>
    <ligandPart>
        <name>Fe</name>
        <dbReference type="ChEBI" id="CHEBI:18248"/>
    </ligandPart>
</feature>
<dbReference type="InterPro" id="IPR023234">
    <property type="entry name" value="NarG-like_domain"/>
</dbReference>
<keyword evidence="9 17" id="KW-1133">Transmembrane helix</keyword>
<dbReference type="PANTHER" id="PTHR30598:SF3">
    <property type="entry name" value="RESPIRATORY NITRATE REDUCTASE 1 GAMMA CHAIN"/>
    <property type="match status" value="1"/>
</dbReference>
<evidence type="ECO:0000256" key="10">
    <source>
        <dbReference type="ARBA" id="ARBA00023002"/>
    </source>
</evidence>
<dbReference type="Gene3D" id="1.20.950.20">
    <property type="entry name" value="Transmembrane di-heme cytochromes, Chain C"/>
    <property type="match status" value="1"/>
</dbReference>
<evidence type="ECO:0000256" key="4">
    <source>
        <dbReference type="ARBA" id="ARBA00022475"/>
    </source>
</evidence>
<evidence type="ECO:0000256" key="2">
    <source>
        <dbReference type="ARBA" id="ARBA00012500"/>
    </source>
</evidence>
<dbReference type="Proteomes" id="UP000034228">
    <property type="component" value="Unassembled WGS sequence"/>
</dbReference>
<sequence length="229" mass="26125">MAHLNLFAFGIYPYIAIAIMVIGSWIRYDREQYTWKTSSSQLLESKQLRKGSIAFHIGILGIFLGHFAGLLMPKELWYLVGITTEMKQMIAIVAGGLFGLICFYGLTILIMRRLYNPRIRATSNTMDIAILFLLYAQLILGLLSIFVSMGHLDGTEMLKLMAWAQHTVTFNSVAAAEAISGVHWIFKAHVFLGLTLFVVFPFSRLVHMLSVPVQFIRRQHQIVRQRFVR</sequence>
<dbReference type="EC" id="1.7.5.1" evidence="2"/>
<keyword evidence="10" id="KW-0560">Oxidoreductase</keyword>
<dbReference type="PATRIC" id="fig|336831.14.peg.3569"/>
<evidence type="ECO:0000256" key="9">
    <source>
        <dbReference type="ARBA" id="ARBA00022989"/>
    </source>
</evidence>
<keyword evidence="5 16" id="KW-0349">Heme</keyword>
<dbReference type="InterPro" id="IPR003816">
    <property type="entry name" value="Nitrate_red_gam"/>
</dbReference>
<evidence type="ECO:0000313" key="19">
    <source>
        <dbReference type="EMBL" id="KKO46761.1"/>
    </source>
</evidence>
<dbReference type="Pfam" id="PF02665">
    <property type="entry name" value="Nitrate_red_gam"/>
    <property type="match status" value="1"/>
</dbReference>
<keyword evidence="6 17" id="KW-0812">Transmembrane</keyword>
<evidence type="ECO:0000256" key="3">
    <source>
        <dbReference type="ARBA" id="ARBA00022448"/>
    </source>
</evidence>
<dbReference type="GO" id="GO:0160182">
    <property type="term" value="F:nitrate reductase (quinone) activity"/>
    <property type="evidence" value="ECO:0007669"/>
    <property type="project" value="UniProtKB-EC"/>
</dbReference>
<evidence type="ECO:0000313" key="20">
    <source>
        <dbReference type="Proteomes" id="UP000034228"/>
    </source>
</evidence>
<evidence type="ECO:0000256" key="15">
    <source>
        <dbReference type="ARBA" id="ARBA00063882"/>
    </source>
</evidence>
<proteinExistence type="predicted"/>
<evidence type="ECO:0000256" key="16">
    <source>
        <dbReference type="PIRSR" id="PIRSR603816-1"/>
    </source>
</evidence>
<dbReference type="GO" id="GO:0009055">
    <property type="term" value="F:electron transfer activity"/>
    <property type="evidence" value="ECO:0007669"/>
    <property type="project" value="TreeGrafter"/>
</dbReference>
<keyword evidence="13 17" id="KW-0472">Membrane</keyword>
<keyword evidence="4" id="KW-1003">Cell membrane</keyword>
<gene>
    <name evidence="19" type="ORF">WG68_02070</name>
</gene>
<keyword evidence="3" id="KW-0813">Transport</keyword>
<feature type="transmembrane region" description="Helical" evidence="17">
    <location>
        <begin position="48"/>
        <end position="69"/>
    </location>
</feature>
<feature type="domain" description="NarG-like" evidence="18">
    <location>
        <begin position="6"/>
        <end position="226"/>
    </location>
</feature>
<evidence type="ECO:0000256" key="14">
    <source>
        <dbReference type="ARBA" id="ARBA00048294"/>
    </source>
</evidence>
<comment type="subcellular location">
    <subcellularLocation>
        <location evidence="1">Cell membrane</location>
        <topology evidence="1">Multi-pass membrane protein</topology>
    </subcellularLocation>
</comment>
<dbReference type="AlphaFoldDB" id="A0A0M2V827"/>
<dbReference type="EMBL" id="LAHO01000002">
    <property type="protein sequence ID" value="KKO46761.1"/>
    <property type="molecule type" value="Genomic_DNA"/>
</dbReference>
<feature type="binding site" description="axial binding residue" evidence="16">
    <location>
        <position position="56"/>
    </location>
    <ligand>
        <name>heme b</name>
        <dbReference type="ChEBI" id="CHEBI:60344"/>
        <label>1</label>
    </ligand>
    <ligandPart>
        <name>Fe</name>
        <dbReference type="ChEBI" id="CHEBI:18248"/>
    </ligandPart>
</feature>
<keyword evidence="20" id="KW-1185">Reference proteome</keyword>
<feature type="transmembrane region" description="Helical" evidence="17">
    <location>
        <begin position="132"/>
        <end position="152"/>
    </location>
</feature>
<dbReference type="PANTHER" id="PTHR30598">
    <property type="entry name" value="NITRATE REDUCTASE PRIVATE CHAPERONE, REDOX ENZYME MATURATION PROTEIN REMP FAMILY"/>
    <property type="match status" value="1"/>
</dbReference>
<feature type="binding site" description="axial binding residue" evidence="16">
    <location>
        <position position="207"/>
    </location>
    <ligand>
        <name>heme b</name>
        <dbReference type="ChEBI" id="CHEBI:60344"/>
        <label>1</label>
    </ligand>
    <ligandPart>
        <name>Fe</name>
        <dbReference type="ChEBI" id="CHEBI:18248"/>
    </ligandPart>
</feature>
<dbReference type="FunFam" id="1.20.950.20:FF:000001">
    <property type="entry name" value="Respiratory nitrate reductase subunit gamma"/>
    <property type="match status" value="1"/>
</dbReference>
<feature type="transmembrane region" description="Helical" evidence="17">
    <location>
        <begin position="190"/>
        <end position="216"/>
    </location>
</feature>
<keyword evidence="11 16" id="KW-0408">Iron</keyword>
<keyword evidence="7" id="KW-0479">Metal-binding</keyword>
<evidence type="ECO:0000256" key="12">
    <source>
        <dbReference type="ARBA" id="ARBA00023063"/>
    </source>
</evidence>
<feature type="transmembrane region" description="Helical" evidence="17">
    <location>
        <begin position="6"/>
        <end position="28"/>
    </location>
</feature>
<evidence type="ECO:0000256" key="7">
    <source>
        <dbReference type="ARBA" id="ARBA00022723"/>
    </source>
</evidence>
<dbReference type="GO" id="GO:0009325">
    <property type="term" value="C:nitrate reductase complex"/>
    <property type="evidence" value="ECO:0007669"/>
    <property type="project" value="InterPro"/>
</dbReference>
<reference evidence="19 20" key="1">
    <citation type="submission" date="2015-03" db="EMBL/GenBank/DDBJ databases">
        <title>Draft genome sequences of two protease-producing strains of Arsukibacterium isolated from two cold and alkaline environments.</title>
        <authorList>
            <person name="Lylloff J.E."/>
            <person name="Skov L.B."/>
            <person name="Jepsen M."/>
            <person name="Hallin P.F."/>
            <person name="Sorensen S.J."/>
            <person name="Stougaard P."/>
            <person name="Glaring M.A."/>
        </authorList>
    </citation>
    <scope>NUCLEOTIDE SEQUENCE [LARGE SCALE GENOMIC DNA]</scope>
    <source>
        <strain evidence="19 20">GCM72</strain>
    </source>
</reference>
<keyword evidence="8" id="KW-0249">Electron transport</keyword>
<dbReference type="InterPro" id="IPR051936">
    <property type="entry name" value="Heme-iron_electron_transfer"/>
</dbReference>
<comment type="catalytic activity">
    <reaction evidence="14">
        <text>nitrate + a quinol = a quinone + nitrite + H2O</text>
        <dbReference type="Rhea" id="RHEA:56144"/>
        <dbReference type="ChEBI" id="CHEBI:15377"/>
        <dbReference type="ChEBI" id="CHEBI:16301"/>
        <dbReference type="ChEBI" id="CHEBI:17632"/>
        <dbReference type="ChEBI" id="CHEBI:24646"/>
        <dbReference type="ChEBI" id="CHEBI:132124"/>
        <dbReference type="EC" id="1.7.5.1"/>
    </reaction>
</comment>
<feature type="binding site" description="axial binding residue" evidence="16">
    <location>
        <position position="66"/>
    </location>
    <ligand>
        <name>heme b</name>
        <dbReference type="ChEBI" id="CHEBI:60344"/>
        <label>2</label>
    </ligand>
    <ligandPart>
        <name>Fe</name>
        <dbReference type="ChEBI" id="CHEBI:18248"/>
    </ligandPart>
</feature>
<dbReference type="OrthoDB" id="9788113at2"/>
<accession>A0A0M2V827</accession>
<evidence type="ECO:0000256" key="8">
    <source>
        <dbReference type="ARBA" id="ARBA00022982"/>
    </source>
</evidence>
<dbReference type="GO" id="GO:0042128">
    <property type="term" value="P:nitrate assimilation"/>
    <property type="evidence" value="ECO:0007669"/>
    <property type="project" value="UniProtKB-KW"/>
</dbReference>
<dbReference type="STRING" id="336831.WG68_02070"/>